<accession>A0A3N2ANS4</accession>
<feature type="domain" description="Zinc finger DksA/TraR C4-type" evidence="5">
    <location>
        <begin position="81"/>
        <end position="111"/>
    </location>
</feature>
<keyword evidence="2" id="KW-0863">Zinc-finger</keyword>
<evidence type="ECO:0000313" key="6">
    <source>
        <dbReference type="EMBL" id="ROR64710.1"/>
    </source>
</evidence>
<dbReference type="GO" id="GO:0008270">
    <property type="term" value="F:zinc ion binding"/>
    <property type="evidence" value="ECO:0007669"/>
    <property type="project" value="UniProtKB-KW"/>
</dbReference>
<proteinExistence type="predicted"/>
<dbReference type="Gene3D" id="1.20.120.910">
    <property type="entry name" value="DksA, coiled-coil domain"/>
    <property type="match status" value="1"/>
</dbReference>
<dbReference type="InterPro" id="IPR000962">
    <property type="entry name" value="Znf_DskA_TraR"/>
</dbReference>
<dbReference type="PROSITE" id="PS01102">
    <property type="entry name" value="ZF_DKSA_1"/>
    <property type="match status" value="1"/>
</dbReference>
<dbReference type="Pfam" id="PF01258">
    <property type="entry name" value="zf-dskA_traR"/>
    <property type="match status" value="1"/>
</dbReference>
<evidence type="ECO:0000256" key="3">
    <source>
        <dbReference type="ARBA" id="ARBA00022833"/>
    </source>
</evidence>
<dbReference type="PANTHER" id="PTHR33823">
    <property type="entry name" value="RNA POLYMERASE-BINDING TRANSCRIPTION FACTOR DKSA-RELATED"/>
    <property type="match status" value="1"/>
</dbReference>
<keyword evidence="3" id="KW-0862">Zinc</keyword>
<dbReference type="PROSITE" id="PS51128">
    <property type="entry name" value="ZF_DKSA_2"/>
    <property type="match status" value="1"/>
</dbReference>
<organism evidence="6 7">
    <name type="scientific">Agrococcus jenensis</name>
    <dbReference type="NCBI Taxonomy" id="46353"/>
    <lineage>
        <taxon>Bacteria</taxon>
        <taxon>Bacillati</taxon>
        <taxon>Actinomycetota</taxon>
        <taxon>Actinomycetes</taxon>
        <taxon>Micrococcales</taxon>
        <taxon>Microbacteriaceae</taxon>
        <taxon>Agrococcus</taxon>
    </lineage>
</organism>
<dbReference type="InterPro" id="IPR020458">
    <property type="entry name" value="Znf_DskA_TraR_CS"/>
</dbReference>
<keyword evidence="1" id="KW-0479">Metal-binding</keyword>
<dbReference type="Proteomes" id="UP000275456">
    <property type="component" value="Unassembled WGS sequence"/>
</dbReference>
<protein>
    <submittedName>
        <fullName evidence="6">TraR/DksA family transcriptional regulator</fullName>
    </submittedName>
</protein>
<sequence>MADSRADDIAARRREALEGLADVERQLTELRGMRGVQHDDDEHDPDGVSLSSEWSRLEGLRRTRLDAVTAIGEAAARIASGEGGICSVCGRPIAPERLEARPQATTCIDCAP</sequence>
<evidence type="ECO:0000256" key="4">
    <source>
        <dbReference type="PROSITE-ProRule" id="PRU00510"/>
    </source>
</evidence>
<reference evidence="6 7" key="1">
    <citation type="submission" date="2018-11" db="EMBL/GenBank/DDBJ databases">
        <title>Sequencing the genomes of 1000 actinobacteria strains.</title>
        <authorList>
            <person name="Klenk H.-P."/>
        </authorList>
    </citation>
    <scope>NUCLEOTIDE SEQUENCE [LARGE SCALE GENOMIC DNA]</scope>
    <source>
        <strain evidence="6 7">DSM 9580</strain>
    </source>
</reference>
<evidence type="ECO:0000256" key="1">
    <source>
        <dbReference type="ARBA" id="ARBA00022723"/>
    </source>
</evidence>
<dbReference type="PANTHER" id="PTHR33823:SF2">
    <property type="entry name" value="RNA POLYMERASE-BINDING TRANSCRIPTION FACTOR DKSA"/>
    <property type="match status" value="1"/>
</dbReference>
<evidence type="ECO:0000256" key="2">
    <source>
        <dbReference type="ARBA" id="ARBA00022771"/>
    </source>
</evidence>
<dbReference type="OrthoDB" id="1121111at2"/>
<name>A0A3N2ANS4_9MICO</name>
<keyword evidence="7" id="KW-1185">Reference proteome</keyword>
<feature type="zinc finger region" description="dksA C4-type" evidence="4">
    <location>
        <begin position="86"/>
        <end position="110"/>
    </location>
</feature>
<dbReference type="AlphaFoldDB" id="A0A3N2ANS4"/>
<dbReference type="SUPFAM" id="SSF57716">
    <property type="entry name" value="Glucocorticoid receptor-like (DNA-binding domain)"/>
    <property type="match status" value="1"/>
</dbReference>
<dbReference type="EMBL" id="RKHJ01000001">
    <property type="protein sequence ID" value="ROR64710.1"/>
    <property type="molecule type" value="Genomic_DNA"/>
</dbReference>
<comment type="caution">
    <text evidence="6">The sequence shown here is derived from an EMBL/GenBank/DDBJ whole genome shotgun (WGS) entry which is preliminary data.</text>
</comment>
<evidence type="ECO:0000313" key="7">
    <source>
        <dbReference type="Proteomes" id="UP000275456"/>
    </source>
</evidence>
<evidence type="ECO:0000259" key="5">
    <source>
        <dbReference type="Pfam" id="PF01258"/>
    </source>
</evidence>
<gene>
    <name evidence="6" type="ORF">EDD26_0056</name>
</gene>